<dbReference type="Proteomes" id="UP001596978">
    <property type="component" value="Unassembled WGS sequence"/>
</dbReference>
<dbReference type="Pfam" id="PF17418">
    <property type="entry name" value="SdpA"/>
    <property type="match status" value="1"/>
</dbReference>
<proteinExistence type="predicted"/>
<keyword evidence="1" id="KW-1133">Transmembrane helix</keyword>
<gene>
    <name evidence="2" type="ORF">ACFQ1M_08205</name>
</gene>
<organism evidence="2 3">
    <name type="scientific">Sungkyunkwania multivorans</name>
    <dbReference type="NCBI Taxonomy" id="1173618"/>
    <lineage>
        <taxon>Bacteria</taxon>
        <taxon>Pseudomonadati</taxon>
        <taxon>Bacteroidota</taxon>
        <taxon>Flavobacteriia</taxon>
        <taxon>Flavobacteriales</taxon>
        <taxon>Flavobacteriaceae</taxon>
        <taxon>Sungkyunkwania</taxon>
    </lineage>
</organism>
<dbReference type="RefSeq" id="WP_386406636.1">
    <property type="nucleotide sequence ID" value="NZ_JBHTJH010000004.1"/>
</dbReference>
<sequence>MNVKWFFIGTLGLTISLIAYTLIIFIKGNPISLRYNMGNKMKVKTFVSQGFSFFTKDPKTEVYRIYSKQNGYVEAIPQSNFSAGNYFGASRKRRLVEAKLEIIFGMLDSTDYVQPKIALNEFLSSRDSLPTIVVEMQHDFLCEEYYIVKSKPEPWPLFSRKVESYYPYQICKLVFKCPWPSL</sequence>
<evidence type="ECO:0000313" key="3">
    <source>
        <dbReference type="Proteomes" id="UP001596978"/>
    </source>
</evidence>
<reference evidence="3" key="1">
    <citation type="journal article" date="2019" name="Int. J. Syst. Evol. Microbiol.">
        <title>The Global Catalogue of Microorganisms (GCM) 10K type strain sequencing project: providing services to taxonomists for standard genome sequencing and annotation.</title>
        <authorList>
            <consortium name="The Broad Institute Genomics Platform"/>
            <consortium name="The Broad Institute Genome Sequencing Center for Infectious Disease"/>
            <person name="Wu L."/>
            <person name="Ma J."/>
        </authorList>
    </citation>
    <scope>NUCLEOTIDE SEQUENCE [LARGE SCALE GENOMIC DNA]</scope>
    <source>
        <strain evidence="3">CCUG 62952</strain>
    </source>
</reference>
<comment type="caution">
    <text evidence="2">The sequence shown here is derived from an EMBL/GenBank/DDBJ whole genome shotgun (WGS) entry which is preliminary data.</text>
</comment>
<keyword evidence="3" id="KW-1185">Reference proteome</keyword>
<keyword evidence="1" id="KW-0812">Transmembrane</keyword>
<dbReference type="EMBL" id="JBHTJH010000004">
    <property type="protein sequence ID" value="MFD0862189.1"/>
    <property type="molecule type" value="Genomic_DNA"/>
</dbReference>
<dbReference type="InterPro" id="IPR023902">
    <property type="entry name" value="Sporulation_SdpA"/>
</dbReference>
<name>A0ABW3CZB4_9FLAO</name>
<evidence type="ECO:0000256" key="1">
    <source>
        <dbReference type="SAM" id="Phobius"/>
    </source>
</evidence>
<protein>
    <submittedName>
        <fullName evidence="2">SdpA family antimicrobial peptide system protein</fullName>
    </submittedName>
</protein>
<dbReference type="NCBIfam" id="TIGR04034">
    <property type="entry name" value="export_SdpA"/>
    <property type="match status" value="1"/>
</dbReference>
<accession>A0ABW3CZB4</accession>
<keyword evidence="1" id="KW-0472">Membrane</keyword>
<evidence type="ECO:0000313" key="2">
    <source>
        <dbReference type="EMBL" id="MFD0862189.1"/>
    </source>
</evidence>
<feature type="transmembrane region" description="Helical" evidence="1">
    <location>
        <begin position="6"/>
        <end position="26"/>
    </location>
</feature>